<proteinExistence type="predicted"/>
<feature type="domain" description="PAC" evidence="10">
    <location>
        <begin position="586"/>
        <end position="638"/>
    </location>
</feature>
<dbReference type="InterPro" id="IPR001789">
    <property type="entry name" value="Sig_transdc_resp-reg_receiver"/>
</dbReference>
<feature type="domain" description="PAC" evidence="10">
    <location>
        <begin position="215"/>
        <end position="266"/>
    </location>
</feature>
<dbReference type="CDD" id="cd00082">
    <property type="entry name" value="HisKA"/>
    <property type="match status" value="1"/>
</dbReference>
<dbReference type="SUPFAM" id="SSF55785">
    <property type="entry name" value="PYP-like sensor domain (PAS domain)"/>
    <property type="match status" value="4"/>
</dbReference>
<organism evidence="11 12">
    <name type="scientific">Halomicrobium mukohataei</name>
    <dbReference type="NCBI Taxonomy" id="57705"/>
    <lineage>
        <taxon>Archaea</taxon>
        <taxon>Methanobacteriati</taxon>
        <taxon>Methanobacteriota</taxon>
        <taxon>Stenosarchaea group</taxon>
        <taxon>Halobacteria</taxon>
        <taxon>Halobacteriales</taxon>
        <taxon>Haloarculaceae</taxon>
        <taxon>Halomicrobium</taxon>
    </lineage>
</organism>
<dbReference type="InterPro" id="IPR004358">
    <property type="entry name" value="Sig_transdc_His_kin-like_C"/>
</dbReference>
<dbReference type="InterPro" id="IPR013655">
    <property type="entry name" value="PAS_fold_3"/>
</dbReference>
<dbReference type="PROSITE" id="PS50112">
    <property type="entry name" value="PAS"/>
    <property type="match status" value="4"/>
</dbReference>
<dbReference type="Gene3D" id="3.40.50.2300">
    <property type="match status" value="1"/>
</dbReference>
<dbReference type="AlphaFoldDB" id="A0A4D6KEU8"/>
<dbReference type="PANTHER" id="PTHR43304">
    <property type="entry name" value="PHYTOCHROME-LIKE PROTEIN CPH1"/>
    <property type="match status" value="1"/>
</dbReference>
<dbReference type="PROSITE" id="PS50110">
    <property type="entry name" value="RESPONSE_REGULATORY"/>
    <property type="match status" value="1"/>
</dbReference>
<dbReference type="SMART" id="SM00086">
    <property type="entry name" value="PAC"/>
    <property type="match status" value="4"/>
</dbReference>
<sequence length="830" mass="92069">MTQPVDGIRVLHVDRDPQVRHAVAARLADDDIVVESVSTSEAAVEELADGRFDCVVSGHDESALDSVALLETVRSEYPDLPFLLCTDAGSEALASEAVAAGVTEYLPRDGDDGYRALVDRVERTVSEYRATTPIERQEQRLSTLVSNLPGMVYRCRNEPGWPMQFVSAGVRELTGYEPDALESGRVDWETDVVHPEDRDDVREAVQSALDSGEPFEVTYRIETDDGQRRWLWERGQLLTRDDETEILEGFMTDITARTEHRRALEEQRAYVEDVLNSLEDLFYVVTPDWSLRQWNEQVVDVTGYSDEEIAEMTALEFIAPEDVPTVEAAIERAIESGSSRYEATVQTKSGETIPYEFHGTALSDTTGEFLGIAGVGRDVSERKEREQTLRQYETLAESVADPMYVMAPDGTIEMINDALADHIGYERSEIVGASPEEFVVGDGVERAEERIRELLTTDRDVATFEMWTVDDDGEETYNETKIAVMTDEDGEFEGTAGVIRDITERTERQRELERYETILQAVGDPVYTLDAEGQFTVVNDAMEALSGYDRDRLIGEHISKLMTPEDVAAGEDLIAELLADPDRTNGTFEMGLQTADGTRITCENHVALLPADDGRFRGTAGVIRDISERKQRERQLEQFASVVSHDLRSPLNVVQGRVNHAIATGELEHLDDAADAAHRMEALIGDLLTLARQGRRVGDLEPVALDVVAQAAWSQLDADEKDLVAETDSRVEADFDRLQELFDNLFCNAITHGGAETVRVVDTDDGFAVVDDGDGIPPSQRETIFERGFTTSEEGTGFGLAIVDTIVRAHDWSITVGRSDAGGARFEVTT</sequence>
<dbReference type="InterPro" id="IPR013656">
    <property type="entry name" value="PAS_4"/>
</dbReference>
<dbReference type="InterPro" id="IPR036097">
    <property type="entry name" value="HisK_dim/P_sf"/>
</dbReference>
<dbReference type="KEGG" id="halz:E5139_11935"/>
<dbReference type="PROSITE" id="PS50113">
    <property type="entry name" value="PAC"/>
    <property type="match status" value="4"/>
</dbReference>
<evidence type="ECO:0000259" key="7">
    <source>
        <dbReference type="PROSITE" id="PS50109"/>
    </source>
</evidence>
<dbReference type="InterPro" id="IPR011006">
    <property type="entry name" value="CheY-like_superfamily"/>
</dbReference>
<dbReference type="Gene3D" id="1.10.287.130">
    <property type="match status" value="1"/>
</dbReference>
<feature type="domain" description="PAS" evidence="9">
    <location>
        <begin position="388"/>
        <end position="458"/>
    </location>
</feature>
<evidence type="ECO:0000259" key="10">
    <source>
        <dbReference type="PROSITE" id="PS50113"/>
    </source>
</evidence>
<comment type="catalytic activity">
    <reaction evidence="1">
        <text>ATP + protein L-histidine = ADP + protein N-phospho-L-histidine.</text>
        <dbReference type="EC" id="2.7.13.3"/>
    </reaction>
</comment>
<dbReference type="SMART" id="SM00388">
    <property type="entry name" value="HisKA"/>
    <property type="match status" value="1"/>
</dbReference>
<dbReference type="RefSeq" id="WP_015762718.1">
    <property type="nucleotide sequence ID" value="NZ_CP039375.1"/>
</dbReference>
<evidence type="ECO:0000259" key="8">
    <source>
        <dbReference type="PROSITE" id="PS50110"/>
    </source>
</evidence>
<dbReference type="Pfam" id="PF00512">
    <property type="entry name" value="HisKA"/>
    <property type="match status" value="1"/>
</dbReference>
<dbReference type="PROSITE" id="PS50109">
    <property type="entry name" value="HIS_KIN"/>
    <property type="match status" value="1"/>
</dbReference>
<feature type="domain" description="PAC" evidence="10">
    <location>
        <begin position="339"/>
        <end position="391"/>
    </location>
</feature>
<dbReference type="Pfam" id="PF00072">
    <property type="entry name" value="Response_reg"/>
    <property type="match status" value="1"/>
</dbReference>
<evidence type="ECO:0000256" key="5">
    <source>
        <dbReference type="ARBA" id="ARBA00022777"/>
    </source>
</evidence>
<dbReference type="InterPro" id="IPR013767">
    <property type="entry name" value="PAS_fold"/>
</dbReference>
<reference evidence="11 12" key="1">
    <citation type="submission" date="2019-04" db="EMBL/GenBank/DDBJ databases">
        <title>Complete genome sequence of Arthrobacter sp. ZXY-2 associated with effective atrazine degradation and salt adaptation.</title>
        <authorList>
            <person name="Zhao X."/>
        </authorList>
    </citation>
    <scope>NUCLEOTIDE SEQUENCE [LARGE SCALE GENOMIC DNA]</scope>
    <source>
        <strain evidence="12">ZP60</strain>
    </source>
</reference>
<dbReference type="InterPro" id="IPR005467">
    <property type="entry name" value="His_kinase_dom"/>
</dbReference>
<feature type="domain" description="PAS" evidence="9">
    <location>
        <begin position="511"/>
        <end position="581"/>
    </location>
</feature>
<dbReference type="EC" id="2.7.13.3" evidence="2"/>
<comment type="caution">
    <text evidence="6">Lacks conserved residue(s) required for the propagation of feature annotation.</text>
</comment>
<feature type="domain" description="PAC" evidence="10">
    <location>
        <begin position="462"/>
        <end position="514"/>
    </location>
</feature>
<dbReference type="InterPro" id="IPR035965">
    <property type="entry name" value="PAS-like_dom_sf"/>
</dbReference>
<evidence type="ECO:0000256" key="2">
    <source>
        <dbReference type="ARBA" id="ARBA00012438"/>
    </source>
</evidence>
<dbReference type="Pfam" id="PF02518">
    <property type="entry name" value="HATPase_c"/>
    <property type="match status" value="1"/>
</dbReference>
<feature type="domain" description="PAS" evidence="9">
    <location>
        <begin position="267"/>
        <end position="337"/>
    </location>
</feature>
<name>A0A4D6KEU8_9EURY</name>
<evidence type="ECO:0000313" key="12">
    <source>
        <dbReference type="Proteomes" id="UP000297053"/>
    </source>
</evidence>
<keyword evidence="3" id="KW-0597">Phosphoprotein</keyword>
<dbReference type="InterPro" id="IPR000700">
    <property type="entry name" value="PAS-assoc_C"/>
</dbReference>
<evidence type="ECO:0000313" key="11">
    <source>
        <dbReference type="EMBL" id="QCD66317.1"/>
    </source>
</evidence>
<evidence type="ECO:0000256" key="6">
    <source>
        <dbReference type="PROSITE-ProRule" id="PRU00169"/>
    </source>
</evidence>
<dbReference type="Pfam" id="PF13426">
    <property type="entry name" value="PAS_9"/>
    <property type="match status" value="1"/>
</dbReference>
<dbReference type="SMART" id="SM00091">
    <property type="entry name" value="PAS"/>
    <property type="match status" value="4"/>
</dbReference>
<evidence type="ECO:0000256" key="3">
    <source>
        <dbReference type="ARBA" id="ARBA00022553"/>
    </source>
</evidence>
<evidence type="ECO:0000256" key="4">
    <source>
        <dbReference type="ARBA" id="ARBA00022679"/>
    </source>
</evidence>
<dbReference type="PRINTS" id="PR00344">
    <property type="entry name" value="BCTRLSENSOR"/>
</dbReference>
<gene>
    <name evidence="11" type="ORF">E5139_11935</name>
</gene>
<dbReference type="SMART" id="SM00448">
    <property type="entry name" value="REC"/>
    <property type="match status" value="1"/>
</dbReference>
<dbReference type="SUPFAM" id="SSF55874">
    <property type="entry name" value="ATPase domain of HSP90 chaperone/DNA topoisomerase II/histidine kinase"/>
    <property type="match status" value="1"/>
</dbReference>
<dbReference type="SMART" id="SM00387">
    <property type="entry name" value="HATPase_c"/>
    <property type="match status" value="1"/>
</dbReference>
<dbReference type="InterPro" id="IPR001610">
    <property type="entry name" value="PAC"/>
</dbReference>
<dbReference type="SUPFAM" id="SSF52172">
    <property type="entry name" value="CheY-like"/>
    <property type="match status" value="1"/>
</dbReference>
<dbReference type="Gene3D" id="3.30.450.20">
    <property type="entry name" value="PAS domain"/>
    <property type="match status" value="4"/>
</dbReference>
<dbReference type="CDD" id="cd00130">
    <property type="entry name" value="PAS"/>
    <property type="match status" value="4"/>
</dbReference>
<dbReference type="InterPro" id="IPR003661">
    <property type="entry name" value="HisK_dim/P_dom"/>
</dbReference>
<dbReference type="PANTHER" id="PTHR43304:SF1">
    <property type="entry name" value="PAC DOMAIN-CONTAINING PROTEIN"/>
    <property type="match status" value="1"/>
</dbReference>
<feature type="domain" description="PAS" evidence="9">
    <location>
        <begin position="137"/>
        <end position="212"/>
    </location>
</feature>
<protein>
    <recommendedName>
        <fullName evidence="2">histidine kinase</fullName>
        <ecNumber evidence="2">2.7.13.3</ecNumber>
    </recommendedName>
</protein>
<dbReference type="CDD" id="cd00075">
    <property type="entry name" value="HATPase"/>
    <property type="match status" value="1"/>
</dbReference>
<dbReference type="Proteomes" id="UP000297053">
    <property type="component" value="Chromosome"/>
</dbReference>
<evidence type="ECO:0000259" key="9">
    <source>
        <dbReference type="PROSITE" id="PS50112"/>
    </source>
</evidence>
<keyword evidence="4" id="KW-0808">Transferase</keyword>
<reference evidence="11 12" key="2">
    <citation type="submission" date="2019-04" db="EMBL/GenBank/DDBJ databases">
        <authorList>
            <person name="Yang S."/>
            <person name="Wei W."/>
        </authorList>
    </citation>
    <scope>NUCLEOTIDE SEQUENCE [LARGE SCALE GENOMIC DNA]</scope>
    <source>
        <strain evidence="12">ZP60</strain>
    </source>
</reference>
<dbReference type="Pfam" id="PF08447">
    <property type="entry name" value="PAS_3"/>
    <property type="match status" value="1"/>
</dbReference>
<dbReference type="Gene3D" id="3.30.565.10">
    <property type="entry name" value="Histidine kinase-like ATPase, C-terminal domain"/>
    <property type="match status" value="1"/>
</dbReference>
<dbReference type="InterPro" id="IPR036890">
    <property type="entry name" value="HATPase_C_sf"/>
</dbReference>
<dbReference type="GeneID" id="42179658"/>
<dbReference type="SUPFAM" id="SSF47384">
    <property type="entry name" value="Homodimeric domain of signal transducing histidine kinase"/>
    <property type="match status" value="1"/>
</dbReference>
<dbReference type="EMBL" id="CP039375">
    <property type="protein sequence ID" value="QCD66317.1"/>
    <property type="molecule type" value="Genomic_DNA"/>
</dbReference>
<feature type="domain" description="Response regulatory" evidence="8">
    <location>
        <begin position="9"/>
        <end position="123"/>
    </location>
</feature>
<keyword evidence="5" id="KW-0418">Kinase</keyword>
<evidence type="ECO:0000256" key="1">
    <source>
        <dbReference type="ARBA" id="ARBA00000085"/>
    </source>
</evidence>
<accession>A0A4D6KEU8</accession>
<feature type="domain" description="Histidine kinase" evidence="7">
    <location>
        <begin position="642"/>
        <end position="830"/>
    </location>
</feature>
<dbReference type="OMA" id="EMLGYQD"/>
<dbReference type="InterPro" id="IPR000014">
    <property type="entry name" value="PAS"/>
</dbReference>
<dbReference type="InterPro" id="IPR052162">
    <property type="entry name" value="Sensor_kinase/Photoreceptor"/>
</dbReference>
<dbReference type="NCBIfam" id="TIGR00229">
    <property type="entry name" value="sensory_box"/>
    <property type="match status" value="4"/>
</dbReference>
<dbReference type="Pfam" id="PF00989">
    <property type="entry name" value="PAS"/>
    <property type="match status" value="1"/>
</dbReference>
<dbReference type="InterPro" id="IPR003594">
    <property type="entry name" value="HATPase_dom"/>
</dbReference>
<dbReference type="GO" id="GO:0000155">
    <property type="term" value="F:phosphorelay sensor kinase activity"/>
    <property type="evidence" value="ECO:0007669"/>
    <property type="project" value="InterPro"/>
</dbReference>
<dbReference type="GO" id="GO:0006355">
    <property type="term" value="P:regulation of DNA-templated transcription"/>
    <property type="evidence" value="ECO:0007669"/>
    <property type="project" value="InterPro"/>
</dbReference>
<dbReference type="Pfam" id="PF08448">
    <property type="entry name" value="PAS_4"/>
    <property type="match status" value="1"/>
</dbReference>